<accession>A0A2S8AAI5</accession>
<evidence type="ECO:0000313" key="2">
    <source>
        <dbReference type="Proteomes" id="UP000238042"/>
    </source>
</evidence>
<reference evidence="1 2" key="1">
    <citation type="submission" date="2018-02" db="EMBL/GenBank/DDBJ databases">
        <title>Genome sequences of Apibacter spp., gut symbionts of Asian honey bees.</title>
        <authorList>
            <person name="Kwong W.K."/>
            <person name="Steele M.I."/>
            <person name="Moran N.A."/>
        </authorList>
    </citation>
    <scope>NUCLEOTIDE SEQUENCE [LARGE SCALE GENOMIC DNA]</scope>
    <source>
        <strain evidence="2">wkB301</strain>
    </source>
</reference>
<comment type="caution">
    <text evidence="1">The sequence shown here is derived from an EMBL/GenBank/DDBJ whole genome shotgun (WGS) entry which is preliminary data.</text>
</comment>
<organism evidence="1 2">
    <name type="scientific">Apibacter adventoris</name>
    <dbReference type="NCBI Taxonomy" id="1679466"/>
    <lineage>
        <taxon>Bacteria</taxon>
        <taxon>Pseudomonadati</taxon>
        <taxon>Bacteroidota</taxon>
        <taxon>Flavobacteriia</taxon>
        <taxon>Flavobacteriales</taxon>
        <taxon>Weeksellaceae</taxon>
        <taxon>Apibacter</taxon>
    </lineage>
</organism>
<dbReference type="Proteomes" id="UP000238042">
    <property type="component" value="Unassembled WGS sequence"/>
</dbReference>
<dbReference type="OrthoDB" id="1453002at2"/>
<evidence type="ECO:0000313" key="1">
    <source>
        <dbReference type="EMBL" id="PQL91590.1"/>
    </source>
</evidence>
<dbReference type="EMBL" id="PSZM01000040">
    <property type="protein sequence ID" value="PQL91590.1"/>
    <property type="molecule type" value="Genomic_DNA"/>
</dbReference>
<gene>
    <name evidence="1" type="ORF">C4S77_07195</name>
</gene>
<sequence length="97" mass="11551">MRNFYTIKASFLHKEFTASIEKEVLTSLDNRTRHLQILEELEDKISEYLKEFQLTDFYEMPFIDVEGKDNGYFLRKLAINKKSGLKGKLELMVKRID</sequence>
<dbReference type="RefSeq" id="WP_105246979.1">
    <property type="nucleotide sequence ID" value="NZ_PSZM01000040.1"/>
</dbReference>
<dbReference type="AlphaFoldDB" id="A0A2S8AAI5"/>
<proteinExistence type="predicted"/>
<keyword evidence="2" id="KW-1185">Reference proteome</keyword>
<name>A0A2S8AAI5_9FLAO</name>
<protein>
    <submittedName>
        <fullName evidence="1">Uncharacterized protein</fullName>
    </submittedName>
</protein>